<protein>
    <submittedName>
        <fullName evidence="1">Uncharacterized protein</fullName>
    </submittedName>
</protein>
<gene>
    <name evidence="1" type="ORF">GCM10022216_16770</name>
</gene>
<evidence type="ECO:0000313" key="2">
    <source>
        <dbReference type="Proteomes" id="UP001500101"/>
    </source>
</evidence>
<sequence>MELIKPFTSASQAIDLLDNGGKFYNIFTKADDDIISPSEVGKLAGVTFEKQKAVLYLQLALSKLTSREQLEVEGRFDDTLADNFQKYHAHELNSAEAVHAEKIASNVLVKGSAVKLEEEGYVIGYVQIPIVDTFTLIPFSESYTVYELKTEGSDTGILIAHNKDVAELPAGPLTIAGVVKEFQLEEGESSQTQKFIEVNYYTD</sequence>
<keyword evidence="2" id="KW-1185">Reference proteome</keyword>
<reference evidence="2" key="1">
    <citation type="journal article" date="2019" name="Int. J. Syst. Evol. Microbiol.">
        <title>The Global Catalogue of Microorganisms (GCM) 10K type strain sequencing project: providing services to taxonomists for standard genome sequencing and annotation.</title>
        <authorList>
            <consortium name="The Broad Institute Genomics Platform"/>
            <consortium name="The Broad Institute Genome Sequencing Center for Infectious Disease"/>
            <person name="Wu L."/>
            <person name="Ma J."/>
        </authorList>
    </citation>
    <scope>NUCLEOTIDE SEQUENCE [LARGE SCALE GENOMIC DNA]</scope>
    <source>
        <strain evidence="2">JCM 16704</strain>
    </source>
</reference>
<organism evidence="1 2">
    <name type="scientific">Sphingobacterium kyonggiense</name>
    <dbReference type="NCBI Taxonomy" id="714075"/>
    <lineage>
        <taxon>Bacteria</taxon>
        <taxon>Pseudomonadati</taxon>
        <taxon>Bacteroidota</taxon>
        <taxon>Sphingobacteriia</taxon>
        <taxon>Sphingobacteriales</taxon>
        <taxon>Sphingobacteriaceae</taxon>
        <taxon>Sphingobacterium</taxon>
    </lineage>
</organism>
<comment type="caution">
    <text evidence="1">The sequence shown here is derived from an EMBL/GenBank/DDBJ whole genome shotgun (WGS) entry which is preliminary data.</text>
</comment>
<evidence type="ECO:0000313" key="1">
    <source>
        <dbReference type="EMBL" id="GAA4139053.1"/>
    </source>
</evidence>
<dbReference type="RefSeq" id="WP_344674211.1">
    <property type="nucleotide sequence ID" value="NZ_BAAAZI010000006.1"/>
</dbReference>
<accession>A0ABP7YP02</accession>
<dbReference type="Proteomes" id="UP001500101">
    <property type="component" value="Unassembled WGS sequence"/>
</dbReference>
<proteinExistence type="predicted"/>
<dbReference type="EMBL" id="BAAAZI010000006">
    <property type="protein sequence ID" value="GAA4139053.1"/>
    <property type="molecule type" value="Genomic_DNA"/>
</dbReference>
<name>A0ABP7YP02_9SPHI</name>